<dbReference type="PROSITE" id="PS50112">
    <property type="entry name" value="PAS"/>
    <property type="match status" value="2"/>
</dbReference>
<name>A0A6P0GKX5_9ACTN</name>
<dbReference type="PANTHER" id="PTHR43156">
    <property type="entry name" value="STAGE II SPORULATION PROTEIN E-RELATED"/>
    <property type="match status" value="1"/>
</dbReference>
<dbReference type="GO" id="GO:0016791">
    <property type="term" value="F:phosphatase activity"/>
    <property type="evidence" value="ECO:0007669"/>
    <property type="project" value="TreeGrafter"/>
</dbReference>
<dbReference type="InterPro" id="IPR052016">
    <property type="entry name" value="Bact_Sigma-Reg"/>
</dbReference>
<protein>
    <submittedName>
        <fullName evidence="5">SpoIIE family protein phosphatase</fullName>
    </submittedName>
</protein>
<dbReference type="CDD" id="cd00130">
    <property type="entry name" value="PAS"/>
    <property type="match status" value="2"/>
</dbReference>
<dbReference type="InterPro" id="IPR013656">
    <property type="entry name" value="PAS_4"/>
</dbReference>
<dbReference type="Pfam" id="PF08447">
    <property type="entry name" value="PAS_3"/>
    <property type="match status" value="1"/>
</dbReference>
<dbReference type="EMBL" id="JAAGWE010000034">
    <property type="protein sequence ID" value="NEM08033.1"/>
    <property type="molecule type" value="Genomic_DNA"/>
</dbReference>
<evidence type="ECO:0000259" key="4">
    <source>
        <dbReference type="PROSITE" id="PS50113"/>
    </source>
</evidence>
<dbReference type="InterPro" id="IPR013655">
    <property type="entry name" value="PAS_fold_3"/>
</dbReference>
<feature type="domain" description="PAS" evidence="3">
    <location>
        <begin position="193"/>
        <end position="258"/>
    </location>
</feature>
<dbReference type="InterPro" id="IPR035965">
    <property type="entry name" value="PAS-like_dom_sf"/>
</dbReference>
<dbReference type="NCBIfam" id="TIGR00229">
    <property type="entry name" value="sensory_box"/>
    <property type="match status" value="1"/>
</dbReference>
<organism evidence="5 6">
    <name type="scientific">Geodermatophilus normandii</name>
    <dbReference type="NCBI Taxonomy" id="1137989"/>
    <lineage>
        <taxon>Bacteria</taxon>
        <taxon>Bacillati</taxon>
        <taxon>Actinomycetota</taxon>
        <taxon>Actinomycetes</taxon>
        <taxon>Geodermatophilales</taxon>
        <taxon>Geodermatophilaceae</taxon>
        <taxon>Geodermatophilus</taxon>
    </lineage>
</organism>
<dbReference type="InterPro" id="IPR000700">
    <property type="entry name" value="PAS-assoc_C"/>
</dbReference>
<proteinExistence type="predicted"/>
<dbReference type="SMART" id="SM00331">
    <property type="entry name" value="PP2C_SIG"/>
    <property type="match status" value="1"/>
</dbReference>
<evidence type="ECO:0000259" key="3">
    <source>
        <dbReference type="PROSITE" id="PS50112"/>
    </source>
</evidence>
<dbReference type="Gene3D" id="2.10.70.100">
    <property type="match status" value="1"/>
</dbReference>
<feature type="compositionally biased region" description="Low complexity" evidence="2">
    <location>
        <begin position="853"/>
        <end position="863"/>
    </location>
</feature>
<dbReference type="Gene3D" id="3.30.450.40">
    <property type="match status" value="2"/>
</dbReference>
<dbReference type="Gene3D" id="3.60.40.10">
    <property type="entry name" value="PPM-type phosphatase domain"/>
    <property type="match status" value="1"/>
</dbReference>
<evidence type="ECO:0000313" key="6">
    <source>
        <dbReference type="Proteomes" id="UP000471126"/>
    </source>
</evidence>
<dbReference type="SMART" id="SM00091">
    <property type="entry name" value="PAS"/>
    <property type="match status" value="2"/>
</dbReference>
<feature type="domain" description="PAS" evidence="3">
    <location>
        <begin position="307"/>
        <end position="377"/>
    </location>
</feature>
<evidence type="ECO:0000256" key="1">
    <source>
        <dbReference type="ARBA" id="ARBA00022801"/>
    </source>
</evidence>
<comment type="caution">
    <text evidence="5">The sequence shown here is derived from an EMBL/GenBank/DDBJ whole genome shotgun (WGS) entry which is preliminary data.</text>
</comment>
<dbReference type="Pfam" id="PF08448">
    <property type="entry name" value="PAS_4"/>
    <property type="match status" value="1"/>
</dbReference>
<feature type="domain" description="PAC" evidence="4">
    <location>
        <begin position="261"/>
        <end position="313"/>
    </location>
</feature>
<feature type="region of interest" description="Disordered" evidence="2">
    <location>
        <begin position="841"/>
        <end position="870"/>
    </location>
</feature>
<dbReference type="InterPro" id="IPR029016">
    <property type="entry name" value="GAF-like_dom_sf"/>
</dbReference>
<gene>
    <name evidence="5" type="ORF">GCU54_18810</name>
</gene>
<dbReference type="InterPro" id="IPR001932">
    <property type="entry name" value="PPM-type_phosphatase-like_dom"/>
</dbReference>
<dbReference type="Pfam" id="PF07228">
    <property type="entry name" value="SpoIIE"/>
    <property type="match status" value="1"/>
</dbReference>
<evidence type="ECO:0000256" key="2">
    <source>
        <dbReference type="SAM" id="MobiDB-lite"/>
    </source>
</evidence>
<dbReference type="Gene3D" id="3.30.450.20">
    <property type="entry name" value="PAS domain"/>
    <property type="match status" value="2"/>
</dbReference>
<dbReference type="SUPFAM" id="SSF55785">
    <property type="entry name" value="PYP-like sensor domain (PAS domain)"/>
    <property type="match status" value="2"/>
</dbReference>
<sequence>MDDTYRPRVEGPVESTHAAAQVLRADRPRARAARRLRLRDASAALDRLAELAARLLAAPIAQISLLDDVEVVVAGTGLPPGTVGREAPLDATACAVPAAERLPVVVPDVHDEPRAADLPQVRAGVVGAYLGAPMIDADGFAVGVLCVAAPTPRTWADTDVATLRQLAAAAVTELELAALRTEHERDRLRWGLAIDAAGIGTFDWDLRTGELTWDARLITMFGYDEESFGGTIEAFNDRVHPDDLPRVTDALQASIATRGDYEAEYRVVWPGGETRWVQARGRTLADETGAATRVLGAAYDTTAERAAGLRVTRVLDAMPAGFYSLDREWRFTHVNAEAERLLGGSRDELLGHELWTAFPDAVNSVFEESYRAAVRTGTPVQFDAHYPAPLNGWYEVRAWPSPEGLSVYFLEVTERRRVQDRAERAAQRLALLAQVSAELAGALDAQTATAHLPRLVVPALADWCIVTVVDPDGRPRDVGYWHVVPSSRALVERYAAVRLDAMPATAPLMRALLTGEAVMERTEAVRAVLADGEARDLLTALDPESAIAIPLRGRDRTLGVMTLYHRRGWTPRDEDLATAQDVADRAGLALDNARLYGQQRALAEGLQRSLLTEPPEPDHAEIAVRYLPAAEAARVGGDWYDAFLQPGGATMLVIGDVVGHDTEAAAAMGQLRALLRGIATYSDAGPGEVLRGLDASMALLQTRVLATATVARFEQTDDERRRGVTRMRWANAGHLPPLVINPDGSVAELATWRGDLLLGVDPDALREESVVTLDRGATVLLFTDGLIERRDADLDAGMARLREALRELSGRPLQELLDEVLYRLVDGRPEDDVALVAVRLHRQDQPRPPEAGPNRVPDVVPEDPVSPLPG</sequence>
<accession>A0A6P0GKX5</accession>
<dbReference type="PANTHER" id="PTHR43156:SF2">
    <property type="entry name" value="STAGE II SPORULATION PROTEIN E"/>
    <property type="match status" value="1"/>
</dbReference>
<keyword evidence="1" id="KW-0378">Hydrolase</keyword>
<dbReference type="SUPFAM" id="SSF81606">
    <property type="entry name" value="PP2C-like"/>
    <property type="match status" value="1"/>
</dbReference>
<dbReference type="PROSITE" id="PS50113">
    <property type="entry name" value="PAC"/>
    <property type="match status" value="1"/>
</dbReference>
<dbReference type="InterPro" id="IPR003018">
    <property type="entry name" value="GAF"/>
</dbReference>
<dbReference type="InterPro" id="IPR000014">
    <property type="entry name" value="PAS"/>
</dbReference>
<evidence type="ECO:0000313" key="5">
    <source>
        <dbReference type="EMBL" id="NEM08033.1"/>
    </source>
</evidence>
<dbReference type="SMART" id="SM00065">
    <property type="entry name" value="GAF"/>
    <property type="match status" value="2"/>
</dbReference>
<reference evidence="5 6" key="1">
    <citation type="submission" date="2019-12" db="EMBL/GenBank/DDBJ databases">
        <title>WGS of CPCC 203550 I12A-02606.</title>
        <authorList>
            <person name="Jiang Z."/>
        </authorList>
    </citation>
    <scope>NUCLEOTIDE SEQUENCE [LARGE SCALE GENOMIC DNA]</scope>
    <source>
        <strain evidence="5 6">I12A-02606</strain>
    </source>
</reference>
<dbReference type="Pfam" id="PF01590">
    <property type="entry name" value="GAF"/>
    <property type="match status" value="2"/>
</dbReference>
<dbReference type="AlphaFoldDB" id="A0A6P0GKX5"/>
<dbReference type="InterPro" id="IPR036457">
    <property type="entry name" value="PPM-type-like_dom_sf"/>
</dbReference>
<dbReference type="Proteomes" id="UP000471126">
    <property type="component" value="Unassembled WGS sequence"/>
</dbReference>
<dbReference type="SUPFAM" id="SSF55781">
    <property type="entry name" value="GAF domain-like"/>
    <property type="match status" value="2"/>
</dbReference>